<gene>
    <name evidence="8" type="ORF">HPP92_015016</name>
</gene>
<dbReference type="InterPro" id="IPR013320">
    <property type="entry name" value="ConA-like_dom_sf"/>
</dbReference>
<dbReference type="GO" id="GO:0042546">
    <property type="term" value="P:cell wall biogenesis"/>
    <property type="evidence" value="ECO:0007669"/>
    <property type="project" value="InterPro"/>
</dbReference>
<dbReference type="Proteomes" id="UP000639772">
    <property type="component" value="Chromosome 7"/>
</dbReference>
<sequence>MELTLITHKPWLVATVIVSLMAGARPLRHDLSPPATTKLTGLFPHIPFDDAFSDFYGGKNVRRVDNGSSVDLVLDEFSGSGFKSKDVFFHGFFSAAVKLPPGFAAGVVVAFYMSSSEVFAKNHDEIDFELLGHEKEKEWVLQTNLYGNDSLRTGREEKFHLWFDPAEDFHEYSILWNYHHIVFMVDNIPVREVNHSEVMKAYPSKPMSLYSTIWDGSNWTRHGAKKHINYNHAPFMASFQGFELQGCLWNQSLSSLSTSSCYGMNGIKIDLDPIDGQQFAKLSEAQKVGMKWVRDEFMFYSYCKDTQRYLVMPPECSRQK</sequence>
<keyword evidence="4 6" id="KW-0326">Glycosidase</keyword>
<evidence type="ECO:0000256" key="1">
    <source>
        <dbReference type="ARBA" id="ARBA00022679"/>
    </source>
</evidence>
<dbReference type="SUPFAM" id="SSF49899">
    <property type="entry name" value="Concanavalin A-like lectins/glucanases"/>
    <property type="match status" value="1"/>
</dbReference>
<dbReference type="GO" id="GO:0004553">
    <property type="term" value="F:hydrolase activity, hydrolyzing O-glycosyl compounds"/>
    <property type="evidence" value="ECO:0007669"/>
    <property type="project" value="InterPro"/>
</dbReference>
<organism evidence="8 9">
    <name type="scientific">Vanilla planifolia</name>
    <name type="common">Vanilla</name>
    <dbReference type="NCBI Taxonomy" id="51239"/>
    <lineage>
        <taxon>Eukaryota</taxon>
        <taxon>Viridiplantae</taxon>
        <taxon>Streptophyta</taxon>
        <taxon>Embryophyta</taxon>
        <taxon>Tracheophyta</taxon>
        <taxon>Spermatophyta</taxon>
        <taxon>Magnoliopsida</taxon>
        <taxon>Liliopsida</taxon>
        <taxon>Asparagales</taxon>
        <taxon>Orchidaceae</taxon>
        <taxon>Vanilloideae</taxon>
        <taxon>Vanilleae</taxon>
        <taxon>Vanilla</taxon>
    </lineage>
</organism>
<feature type="chain" id="PRO_5033114165" description="Xyloglucan endotransglucosylase/hydrolase" evidence="6">
    <location>
        <begin position="27"/>
        <end position="320"/>
    </location>
</feature>
<comment type="subcellular location">
    <subcellularLocation>
        <location evidence="6">Secreted</location>
        <location evidence="6">Cell wall</location>
    </subcellularLocation>
    <subcellularLocation>
        <location evidence="6">Secreted</location>
        <location evidence="6">Extracellular space</location>
        <location evidence="6">Apoplast</location>
    </subcellularLocation>
</comment>
<dbReference type="InterPro" id="IPR016455">
    <property type="entry name" value="XTH"/>
</dbReference>
<comment type="PTM">
    <text evidence="6">Contains at least one intrachain disulfide bond essential for its enzymatic activity.</text>
</comment>
<keyword evidence="6" id="KW-0134">Cell wall</keyword>
<keyword evidence="2 6" id="KW-0378">Hydrolase</keyword>
<dbReference type="AlphaFoldDB" id="A0A835UWT5"/>
<dbReference type="PROSITE" id="PS51762">
    <property type="entry name" value="GH16_2"/>
    <property type="match status" value="1"/>
</dbReference>
<evidence type="ECO:0000256" key="2">
    <source>
        <dbReference type="ARBA" id="ARBA00022801"/>
    </source>
</evidence>
<dbReference type="EMBL" id="JADCNM010000007">
    <property type="protein sequence ID" value="KAG0475330.1"/>
    <property type="molecule type" value="Genomic_DNA"/>
</dbReference>
<accession>A0A835UWT5</accession>
<dbReference type="OrthoDB" id="4781at2759"/>
<reference evidence="8 9" key="1">
    <citation type="journal article" date="2020" name="Nat. Food">
        <title>A phased Vanilla planifolia genome enables genetic improvement of flavour and production.</title>
        <authorList>
            <person name="Hasing T."/>
            <person name="Tang H."/>
            <person name="Brym M."/>
            <person name="Khazi F."/>
            <person name="Huang T."/>
            <person name="Chambers A.H."/>
        </authorList>
    </citation>
    <scope>NUCLEOTIDE SEQUENCE [LARGE SCALE GENOMIC DNA]</scope>
    <source>
        <tissue evidence="8">Leaf</tissue>
    </source>
</reference>
<feature type="signal peptide" evidence="6">
    <location>
        <begin position="1"/>
        <end position="26"/>
    </location>
</feature>
<dbReference type="PIRSF" id="PIRSF005604">
    <property type="entry name" value="XET"/>
    <property type="match status" value="1"/>
</dbReference>
<evidence type="ECO:0000313" key="8">
    <source>
        <dbReference type="EMBL" id="KAG0475330.1"/>
    </source>
</evidence>
<name>A0A835UWT5_VANPL</name>
<evidence type="ECO:0000256" key="6">
    <source>
        <dbReference type="RuleBase" id="RU361120"/>
    </source>
</evidence>
<dbReference type="GO" id="GO:0016762">
    <property type="term" value="F:xyloglucan:xyloglucosyl transferase activity"/>
    <property type="evidence" value="ECO:0007669"/>
    <property type="project" value="UniProtKB-EC"/>
</dbReference>
<proteinExistence type="inferred from homology"/>
<dbReference type="Pfam" id="PF06955">
    <property type="entry name" value="XET_C"/>
    <property type="match status" value="1"/>
</dbReference>
<dbReference type="PANTHER" id="PTHR31062">
    <property type="entry name" value="XYLOGLUCAN ENDOTRANSGLUCOSYLASE/HYDROLASE PROTEIN 8-RELATED"/>
    <property type="match status" value="1"/>
</dbReference>
<feature type="domain" description="GH16" evidence="7">
    <location>
        <begin position="37"/>
        <end position="239"/>
    </location>
</feature>
<dbReference type="InterPro" id="IPR044791">
    <property type="entry name" value="Beta-glucanase/XTH"/>
</dbReference>
<dbReference type="InterPro" id="IPR010713">
    <property type="entry name" value="XET_C"/>
</dbReference>
<dbReference type="EC" id="2.4.1.207" evidence="6"/>
<dbReference type="GO" id="GO:0071555">
    <property type="term" value="P:cell wall organization"/>
    <property type="evidence" value="ECO:0007669"/>
    <property type="project" value="UniProtKB-KW"/>
</dbReference>
<dbReference type="GO" id="GO:0010411">
    <property type="term" value="P:xyloglucan metabolic process"/>
    <property type="evidence" value="ECO:0007669"/>
    <property type="project" value="InterPro"/>
</dbReference>
<keyword evidence="6" id="KW-0964">Secreted</keyword>
<comment type="caution">
    <text evidence="8">The sequence shown here is derived from an EMBL/GenBank/DDBJ whole genome shotgun (WGS) entry which is preliminary data.</text>
</comment>
<evidence type="ECO:0000256" key="4">
    <source>
        <dbReference type="ARBA" id="ARBA00023295"/>
    </source>
</evidence>
<dbReference type="Gene3D" id="2.60.120.200">
    <property type="match status" value="1"/>
</dbReference>
<protein>
    <recommendedName>
        <fullName evidence="6">Xyloglucan endotransglucosylase/hydrolase</fullName>
        <ecNumber evidence="6">2.4.1.207</ecNumber>
    </recommendedName>
</protein>
<evidence type="ECO:0000313" key="9">
    <source>
        <dbReference type="Proteomes" id="UP000639772"/>
    </source>
</evidence>
<keyword evidence="6" id="KW-0732">Signal</keyword>
<evidence type="ECO:0000256" key="5">
    <source>
        <dbReference type="PIRSR" id="PIRSR005604-1"/>
    </source>
</evidence>
<dbReference type="Pfam" id="PF00722">
    <property type="entry name" value="Glyco_hydro_16"/>
    <property type="match status" value="1"/>
</dbReference>
<feature type="active site" description="Nucleophile" evidence="5">
    <location>
        <position position="125"/>
    </location>
</feature>
<comment type="similarity">
    <text evidence="6">Belongs to the glycosyl hydrolase 16 family.</text>
</comment>
<dbReference type="InterPro" id="IPR000757">
    <property type="entry name" value="Beta-glucanase-like"/>
</dbReference>
<feature type="active site" description="Proton donor" evidence="5">
    <location>
        <position position="129"/>
    </location>
</feature>
<evidence type="ECO:0000256" key="3">
    <source>
        <dbReference type="ARBA" id="ARBA00023157"/>
    </source>
</evidence>
<keyword evidence="6" id="KW-0052">Apoplast</keyword>
<dbReference type="GO" id="GO:0048046">
    <property type="term" value="C:apoplast"/>
    <property type="evidence" value="ECO:0007669"/>
    <property type="project" value="UniProtKB-SubCell"/>
</dbReference>
<keyword evidence="3" id="KW-1015">Disulfide bond</keyword>
<evidence type="ECO:0000259" key="7">
    <source>
        <dbReference type="PROSITE" id="PS51762"/>
    </source>
</evidence>
<keyword evidence="1 6" id="KW-0808">Transferase</keyword>
<keyword evidence="6" id="KW-0961">Cell wall biogenesis/degradation</keyword>
<comment type="function">
    <text evidence="6">Catalyzes xyloglucan endohydrolysis (XEH) and/or endotransglycosylation (XET). Cleaves and religates xyloglucan polymers, an essential constituent of the primary cell wall, and thereby participates in cell wall construction of growing tissues.</text>
</comment>